<feature type="domain" description="DUF4130" evidence="1">
    <location>
        <begin position="84"/>
        <end position="252"/>
    </location>
</feature>
<organism evidence="2 3">
    <name type="scientific">Owenweeksia hongkongensis (strain DSM 17368 / CIP 108786 / JCM 12287 / NRRL B-23963 / UST20020801)</name>
    <dbReference type="NCBI Taxonomy" id="926562"/>
    <lineage>
        <taxon>Bacteria</taxon>
        <taxon>Pseudomonadati</taxon>
        <taxon>Bacteroidota</taxon>
        <taxon>Flavobacteriia</taxon>
        <taxon>Flavobacteriales</taxon>
        <taxon>Owenweeksiaceae</taxon>
        <taxon>Owenweeksia</taxon>
    </lineage>
</organism>
<dbReference type="OrthoDB" id="5290748at2"/>
<dbReference type="STRING" id="926562.Oweho_1113"/>
<dbReference type="EMBL" id="CP003156">
    <property type="protein sequence ID" value="AEV32119.1"/>
    <property type="molecule type" value="Genomic_DNA"/>
</dbReference>
<dbReference type="NCBIfam" id="TIGR03915">
    <property type="entry name" value="SAM_7_link_chp"/>
    <property type="match status" value="1"/>
</dbReference>
<reference evidence="2 3" key="1">
    <citation type="journal article" date="2012" name="Stand. Genomic Sci.">
        <title>Genome sequence of the orange-pigmented seawater bacterium Owenweeksia hongkongensis type strain (UST20020801(T)).</title>
        <authorList>
            <person name="Riedel T."/>
            <person name="Held B."/>
            <person name="Nolan M."/>
            <person name="Lucas S."/>
            <person name="Lapidus A."/>
            <person name="Tice H."/>
            <person name="Del Rio T.G."/>
            <person name="Cheng J.F."/>
            <person name="Han C."/>
            <person name="Tapia R."/>
            <person name="Goodwin L.A."/>
            <person name="Pitluck S."/>
            <person name="Liolios K."/>
            <person name="Mavromatis K."/>
            <person name="Pagani I."/>
            <person name="Ivanova N."/>
            <person name="Mikhailova N."/>
            <person name="Pati A."/>
            <person name="Chen A."/>
            <person name="Palaniappan K."/>
            <person name="Rohde M."/>
            <person name="Tindall B.J."/>
            <person name="Detter J.C."/>
            <person name="Goker M."/>
            <person name="Woyke T."/>
            <person name="Bristow J."/>
            <person name="Eisen J.A."/>
            <person name="Markowitz V."/>
            <person name="Hugenholtz P."/>
            <person name="Klenk H.P."/>
            <person name="Kyrpides N.C."/>
        </authorList>
    </citation>
    <scope>NUCLEOTIDE SEQUENCE</scope>
    <source>
        <strain evidence="3">DSM 17368 / JCM 12287 / NRRL B-23963</strain>
    </source>
</reference>
<evidence type="ECO:0000313" key="3">
    <source>
        <dbReference type="Proteomes" id="UP000005631"/>
    </source>
</evidence>
<accession>G8R574</accession>
<dbReference type="HOGENOM" id="CLU_068835_1_0_10"/>
<keyword evidence="3" id="KW-1185">Reference proteome</keyword>
<dbReference type="PATRIC" id="fig|926562.3.peg.1127"/>
<evidence type="ECO:0000259" key="1">
    <source>
        <dbReference type="Pfam" id="PF13566"/>
    </source>
</evidence>
<dbReference type="Pfam" id="PF13566">
    <property type="entry name" value="DUF4130"/>
    <property type="match status" value="1"/>
</dbReference>
<dbReference type="RefSeq" id="WP_014201479.1">
    <property type="nucleotide sequence ID" value="NC_016599.1"/>
</dbReference>
<gene>
    <name evidence="2" type="ordered locus">Oweho_1113</name>
</gene>
<dbReference type="InterPro" id="IPR023875">
    <property type="entry name" value="DNA_repair_put"/>
</dbReference>
<dbReference type="AlphaFoldDB" id="G8R574"/>
<dbReference type="KEGG" id="oho:Oweho_1113"/>
<name>G8R574_OWEHD</name>
<evidence type="ECO:0000313" key="2">
    <source>
        <dbReference type="EMBL" id="AEV32119.1"/>
    </source>
</evidence>
<dbReference type="Proteomes" id="UP000005631">
    <property type="component" value="Chromosome"/>
</dbReference>
<proteinExistence type="predicted"/>
<dbReference type="eggNOG" id="COG1573">
    <property type="taxonomic scope" value="Bacteria"/>
</dbReference>
<protein>
    <submittedName>
        <fullName evidence="2">Putative DNA metabolism protein</fullName>
    </submittedName>
</protein>
<sequence length="253" mass="30539">MRETAYTYDGTFEGLISVIFEIYSTKQQPLEIKQQKNYTPPLFGETFHVISDSVRANRVIKKIKALDKRFFGQLFRVFLSEKEDREMLIFRSIELLLTKPAAVKGDYRNPNLLRVKQINKEISREVHRMHAFVRFQRLADDIWFAAIEPDFDVMPLIGNHFEKRYADQKWVIYDVKRKYGLHYDLHQMEFIELNLDNSLNAEKLSSDLLHIDEMEYQQLWKEYFDSVNIKARKNMKLHIQQVPKRYWKYLFEK</sequence>
<dbReference type="InterPro" id="IPR025404">
    <property type="entry name" value="DUF4130"/>
</dbReference>